<name>A0A1A6FUY7_NEOLE</name>
<gene>
    <name evidence="6" type="ORF">A6R68_11492</name>
</gene>
<proteinExistence type="inferred from homology"/>
<dbReference type="InterPro" id="IPR001377">
    <property type="entry name" value="Ribosomal_eS6"/>
</dbReference>
<sequence>VVGHVKMKQNIPFPATTCQKLTEMDDEHKFHTFYENRMATEVAADALDDVCQYIVRKSLNKEGKKLRTKASKIQHLLLYVSCNANTD</sequence>
<dbReference type="AlphaFoldDB" id="A0A1A6FUY7"/>
<dbReference type="PANTHER" id="PTHR11502">
    <property type="entry name" value="40S RIBOSOMAL PROTEIN S6"/>
    <property type="match status" value="1"/>
</dbReference>
<evidence type="ECO:0000313" key="6">
    <source>
        <dbReference type="EMBL" id="OBS57384.1"/>
    </source>
</evidence>
<evidence type="ECO:0000256" key="3">
    <source>
        <dbReference type="ARBA" id="ARBA00023274"/>
    </source>
</evidence>
<accession>A0A1A6FUY7</accession>
<feature type="non-terminal residue" evidence="6">
    <location>
        <position position="1"/>
    </location>
</feature>
<dbReference type="GO" id="GO:1990904">
    <property type="term" value="C:ribonucleoprotein complex"/>
    <property type="evidence" value="ECO:0007669"/>
    <property type="project" value="UniProtKB-KW"/>
</dbReference>
<dbReference type="GO" id="GO:0005840">
    <property type="term" value="C:ribosome"/>
    <property type="evidence" value="ECO:0007669"/>
    <property type="project" value="UniProtKB-KW"/>
</dbReference>
<keyword evidence="7" id="KW-1185">Reference proteome</keyword>
<comment type="similarity">
    <text evidence="1">Belongs to the eukaryotic ribosomal protein eS6 family.</text>
</comment>
<evidence type="ECO:0000256" key="5">
    <source>
        <dbReference type="ARBA" id="ARBA00035403"/>
    </source>
</evidence>
<evidence type="ECO:0000313" key="7">
    <source>
        <dbReference type="Proteomes" id="UP000092124"/>
    </source>
</evidence>
<dbReference type="STRING" id="56216.A0A1A6FUY7"/>
<dbReference type="Gene3D" id="1.20.5.2650">
    <property type="match status" value="1"/>
</dbReference>
<feature type="non-terminal residue" evidence="6">
    <location>
        <position position="87"/>
    </location>
</feature>
<dbReference type="Pfam" id="PF01092">
    <property type="entry name" value="Ribosomal_S6e"/>
    <property type="match status" value="1"/>
</dbReference>
<dbReference type="Proteomes" id="UP000092124">
    <property type="component" value="Unassembled WGS sequence"/>
</dbReference>
<evidence type="ECO:0000256" key="1">
    <source>
        <dbReference type="ARBA" id="ARBA00009312"/>
    </source>
</evidence>
<comment type="caution">
    <text evidence="6">The sequence shown here is derived from an EMBL/GenBank/DDBJ whole genome shotgun (WGS) entry which is preliminary data.</text>
</comment>
<keyword evidence="3" id="KW-0687">Ribonucleoprotein</keyword>
<dbReference type="GO" id="GO:0006412">
    <property type="term" value="P:translation"/>
    <property type="evidence" value="ECO:0007669"/>
    <property type="project" value="InterPro"/>
</dbReference>
<keyword evidence="2" id="KW-0689">Ribosomal protein</keyword>
<organism evidence="6 7">
    <name type="scientific">Neotoma lepida</name>
    <name type="common">Desert woodrat</name>
    <dbReference type="NCBI Taxonomy" id="56216"/>
    <lineage>
        <taxon>Eukaryota</taxon>
        <taxon>Metazoa</taxon>
        <taxon>Chordata</taxon>
        <taxon>Craniata</taxon>
        <taxon>Vertebrata</taxon>
        <taxon>Euteleostomi</taxon>
        <taxon>Mammalia</taxon>
        <taxon>Eutheria</taxon>
        <taxon>Euarchontoglires</taxon>
        <taxon>Glires</taxon>
        <taxon>Rodentia</taxon>
        <taxon>Myomorpha</taxon>
        <taxon>Muroidea</taxon>
        <taxon>Cricetidae</taxon>
        <taxon>Neotominae</taxon>
        <taxon>Neotoma</taxon>
    </lineage>
</organism>
<dbReference type="EMBL" id="LZPO01117137">
    <property type="protein sequence ID" value="OBS57384.1"/>
    <property type="molecule type" value="Genomic_DNA"/>
</dbReference>
<dbReference type="OrthoDB" id="9600480at2759"/>
<dbReference type="GO" id="GO:0003735">
    <property type="term" value="F:structural constituent of ribosome"/>
    <property type="evidence" value="ECO:0007669"/>
    <property type="project" value="InterPro"/>
</dbReference>
<protein>
    <recommendedName>
        <fullName evidence="4">Small ribosomal subunit protein eS6</fullName>
    </recommendedName>
    <alternativeName>
        <fullName evidence="5">40S ribosomal protein S6</fullName>
    </alternativeName>
</protein>
<dbReference type="SMART" id="SM01405">
    <property type="entry name" value="Ribosomal_S6e"/>
    <property type="match status" value="1"/>
</dbReference>
<evidence type="ECO:0000256" key="2">
    <source>
        <dbReference type="ARBA" id="ARBA00022980"/>
    </source>
</evidence>
<evidence type="ECO:0000256" key="4">
    <source>
        <dbReference type="ARBA" id="ARBA00035278"/>
    </source>
</evidence>
<reference evidence="6 7" key="1">
    <citation type="submission" date="2016-06" db="EMBL/GenBank/DDBJ databases">
        <title>The Draft Genome Sequence and Annotation of the Desert Woodrat Neotoma lepida.</title>
        <authorList>
            <person name="Campbell M."/>
            <person name="Oakeson K.F."/>
            <person name="Yandell M."/>
            <person name="Halpert J.R."/>
            <person name="Dearing D."/>
        </authorList>
    </citation>
    <scope>NUCLEOTIDE SEQUENCE [LARGE SCALE GENOMIC DNA]</scope>
    <source>
        <strain evidence="6">417</strain>
        <tissue evidence="6">Liver</tissue>
    </source>
</reference>